<evidence type="ECO:0000313" key="3">
    <source>
        <dbReference type="EMBL" id="JAC92762.1"/>
    </source>
</evidence>
<name>A0A090X8F1_IXORI</name>
<feature type="compositionally biased region" description="Basic and acidic residues" evidence="1">
    <location>
        <begin position="193"/>
        <end position="226"/>
    </location>
</feature>
<evidence type="ECO:0000256" key="2">
    <source>
        <dbReference type="SAM" id="SignalP"/>
    </source>
</evidence>
<dbReference type="AlphaFoldDB" id="A0A090X8F1"/>
<dbReference type="EMBL" id="GBIH01001948">
    <property type="protein sequence ID" value="JAC92762.1"/>
    <property type="molecule type" value="mRNA"/>
</dbReference>
<organism evidence="3">
    <name type="scientific">Ixodes ricinus</name>
    <name type="common">Common tick</name>
    <name type="synonym">Acarus ricinus</name>
    <dbReference type="NCBI Taxonomy" id="34613"/>
    <lineage>
        <taxon>Eukaryota</taxon>
        <taxon>Metazoa</taxon>
        <taxon>Ecdysozoa</taxon>
        <taxon>Arthropoda</taxon>
        <taxon>Chelicerata</taxon>
        <taxon>Arachnida</taxon>
        <taxon>Acari</taxon>
        <taxon>Parasitiformes</taxon>
        <taxon>Ixodida</taxon>
        <taxon>Ixodoidea</taxon>
        <taxon>Ixodidae</taxon>
        <taxon>Ixodinae</taxon>
        <taxon>Ixodes</taxon>
    </lineage>
</organism>
<sequence length="226" mass="23879">MRLGIFLAVVFLGILHRASSVPHGVLPPSAYAVGHDTSLQVSKAPADECKDGSSSGSQKCGKKTVTHEKTVITIEKTVETEIVNDDKDQQCKGCPDNGTTTKAPATTPPTTPVPCTSTTPQTPTVPTTPATTTTTEPPTSPTTPQTPTVPTTPPTTTTMAPKISPTPPGKDPVTKKPKQCNSNNCKRPNCKCADTETSSKEHDPVRDADLRRRSHAGKHEILPRAS</sequence>
<evidence type="ECO:0000256" key="1">
    <source>
        <dbReference type="SAM" id="MobiDB-lite"/>
    </source>
</evidence>
<protein>
    <submittedName>
        <fullName evidence="3">Putative proteoglycan 4</fullName>
    </submittedName>
</protein>
<feature type="chain" id="PRO_5001868231" evidence="2">
    <location>
        <begin position="21"/>
        <end position="226"/>
    </location>
</feature>
<feature type="region of interest" description="Disordered" evidence="1">
    <location>
        <begin position="88"/>
        <end position="226"/>
    </location>
</feature>
<keyword evidence="2" id="KW-0732">Signal</keyword>
<proteinExistence type="evidence at transcript level"/>
<accession>A0A090X8F1</accession>
<feature type="compositionally biased region" description="Low complexity" evidence="1">
    <location>
        <begin position="113"/>
        <end position="158"/>
    </location>
</feature>
<feature type="signal peptide" evidence="2">
    <location>
        <begin position="1"/>
        <end position="20"/>
    </location>
</feature>
<reference evidence="3" key="1">
    <citation type="journal article" date="2015" name="PLoS Negl. Trop. Dis.">
        <title>Deep Sequencing Analysis of the Ixodes ricinus Haemocytome.</title>
        <authorList>
            <person name="Kotsyfakis M."/>
            <person name="Kopacek P."/>
            <person name="Franta Z."/>
            <person name="Pedra J.H."/>
            <person name="Ribeiro J.M."/>
        </authorList>
    </citation>
    <scope>NUCLEOTIDE SEQUENCE</scope>
</reference>